<dbReference type="Gene3D" id="3.40.50.300">
    <property type="entry name" value="P-loop containing nucleotide triphosphate hydrolases"/>
    <property type="match status" value="1"/>
</dbReference>
<keyword evidence="7" id="KW-1185">Reference proteome</keyword>
<comment type="similarity">
    <text evidence="1">Belongs to the AAA ATPase family.</text>
</comment>
<organism evidence="6 7">
    <name type="scientific">Nannochloropsis gaditana</name>
    <dbReference type="NCBI Taxonomy" id="72520"/>
    <lineage>
        <taxon>Eukaryota</taxon>
        <taxon>Sar</taxon>
        <taxon>Stramenopiles</taxon>
        <taxon>Ochrophyta</taxon>
        <taxon>Eustigmatophyceae</taxon>
        <taxon>Eustigmatales</taxon>
        <taxon>Monodopsidaceae</taxon>
        <taxon>Nannochloropsis</taxon>
    </lineage>
</organism>
<dbReference type="SUPFAM" id="SSF52540">
    <property type="entry name" value="P-loop containing nucleoside triphosphate hydrolases"/>
    <property type="match status" value="1"/>
</dbReference>
<evidence type="ECO:0000259" key="5">
    <source>
        <dbReference type="SMART" id="SM00382"/>
    </source>
</evidence>
<dbReference type="InterPro" id="IPR003959">
    <property type="entry name" value="ATPase_AAA_core"/>
</dbReference>
<evidence type="ECO:0000256" key="3">
    <source>
        <dbReference type="ARBA" id="ARBA00022840"/>
    </source>
</evidence>
<dbReference type="Pfam" id="PF00004">
    <property type="entry name" value="AAA"/>
    <property type="match status" value="1"/>
</dbReference>
<dbReference type="SMART" id="SM00382">
    <property type="entry name" value="AAA"/>
    <property type="match status" value="1"/>
</dbReference>
<feature type="region of interest" description="Disordered" evidence="4">
    <location>
        <begin position="133"/>
        <end position="159"/>
    </location>
</feature>
<proteinExistence type="inferred from homology"/>
<dbReference type="GO" id="GO:0016887">
    <property type="term" value="F:ATP hydrolysis activity"/>
    <property type="evidence" value="ECO:0007669"/>
    <property type="project" value="InterPro"/>
</dbReference>
<keyword evidence="2" id="KW-0547">Nucleotide-binding</keyword>
<dbReference type="InterPro" id="IPR050221">
    <property type="entry name" value="26S_Proteasome_ATPase"/>
</dbReference>
<dbReference type="PANTHER" id="PTHR23073">
    <property type="entry name" value="26S PROTEASOME REGULATORY SUBUNIT"/>
    <property type="match status" value="1"/>
</dbReference>
<reference evidence="6 7" key="1">
    <citation type="journal article" date="2014" name="Mol. Plant">
        <title>Chromosome Scale Genome Assembly and Transcriptome Profiling of Nannochloropsis gaditana in Nitrogen Depletion.</title>
        <authorList>
            <person name="Corteggiani Carpinelli E."/>
            <person name="Telatin A."/>
            <person name="Vitulo N."/>
            <person name="Forcato C."/>
            <person name="D'Angelo M."/>
            <person name="Schiavon R."/>
            <person name="Vezzi A."/>
            <person name="Giacometti G.M."/>
            <person name="Morosinotto T."/>
            <person name="Valle G."/>
        </authorList>
    </citation>
    <scope>NUCLEOTIDE SEQUENCE [LARGE SCALE GENOMIC DNA]</scope>
    <source>
        <strain evidence="6 7">B-31</strain>
    </source>
</reference>
<dbReference type="OrthoDB" id="5925at2759"/>
<evidence type="ECO:0000256" key="4">
    <source>
        <dbReference type="SAM" id="MobiDB-lite"/>
    </source>
</evidence>
<sequence length="642" mass="69173">MIRKRHAAVGPAAALLRTSSGAIPATPFSFFVPSCESRPSCTWTARGMPSRPLHVRQAKDSASVDRALVAAALASVAAASFIAQPWTKSDMEAVQGPGGSGGSDDNSKVKDKLLPMSEVMSQIQDRLKQFRTERFLAPSHRGPGRSGGEGSRRTRDPLQAATSFPKIAVLTKGRSAEEPFTIEVPLPARGGSEARVLAASLQALQKKGHTITFHTGLASDQGTSLSFVLADQSGSLLLTSSPAASVPSEAPQAVLPARPGTSRLLLFKKEGFTEGDVDAVVESYISAWSGNAGDPIAGNFASILDAFRAGGTAGVQQFLDSEQDTPLPFFPPSTRGALDRPGVVMGGNQETDTAGRNDPVARLRKLGAEVFEKGKGEEVDWSCLAGYEGVKAEVEDTVVMALQHAEAYEAIARQTRERYESNRPRAVLFEGPPGTGKTLTARIVASRTEVPLVFVPTERVLSKWYGDSEKNLAKIFEACQELGGAIIFIDEVDALATSRDSNMHEATRRLLSVILQSIEGFKGGSQNVLICATNRRQDLDSALLSRFDVSIKFELPALGARQAIFARYAKHLKAEELARLAEASEGFSCRDIKETCENVERKWASKTLRGQERGPTPVLQEYLQQLKAMHLAHRRSPQSHNL</sequence>
<name>W7TBM0_9STRA</name>
<evidence type="ECO:0000256" key="2">
    <source>
        <dbReference type="ARBA" id="ARBA00022741"/>
    </source>
</evidence>
<keyword evidence="3" id="KW-0067">ATP-binding</keyword>
<dbReference type="Proteomes" id="UP000019335">
    <property type="component" value="Chromosome 16"/>
</dbReference>
<dbReference type="InterPro" id="IPR003593">
    <property type="entry name" value="AAA+_ATPase"/>
</dbReference>
<evidence type="ECO:0000313" key="6">
    <source>
        <dbReference type="EMBL" id="EWM23692.1"/>
    </source>
</evidence>
<dbReference type="GO" id="GO:0005524">
    <property type="term" value="F:ATP binding"/>
    <property type="evidence" value="ECO:0007669"/>
    <property type="project" value="UniProtKB-KW"/>
</dbReference>
<evidence type="ECO:0000313" key="7">
    <source>
        <dbReference type="Proteomes" id="UP000019335"/>
    </source>
</evidence>
<dbReference type="EMBL" id="AZIL01001543">
    <property type="protein sequence ID" value="EWM23692.1"/>
    <property type="molecule type" value="Genomic_DNA"/>
</dbReference>
<gene>
    <name evidence="6" type="ORF">Naga_100030g14</name>
</gene>
<evidence type="ECO:0000256" key="1">
    <source>
        <dbReference type="ARBA" id="ARBA00006914"/>
    </source>
</evidence>
<comment type="caution">
    <text evidence="6">The sequence shown here is derived from an EMBL/GenBank/DDBJ whole genome shotgun (WGS) entry which is preliminary data.</text>
</comment>
<dbReference type="InterPro" id="IPR027417">
    <property type="entry name" value="P-loop_NTPase"/>
</dbReference>
<feature type="domain" description="AAA+ ATPase" evidence="5">
    <location>
        <begin position="423"/>
        <end position="557"/>
    </location>
</feature>
<protein>
    <submittedName>
        <fullName evidence="6">Aaa-type atpase family protein</fullName>
    </submittedName>
</protein>
<accession>W7TBM0</accession>
<dbReference type="CDD" id="cd19481">
    <property type="entry name" value="RecA-like_protease"/>
    <property type="match status" value="1"/>
</dbReference>
<dbReference type="AlphaFoldDB" id="W7TBM0"/>